<name>A0A4U1Z7Y4_9VIBR</name>
<dbReference type="PIRSF" id="PIRSF039033">
    <property type="entry name" value="START_dom"/>
    <property type="match status" value="1"/>
</dbReference>
<gene>
    <name evidence="2" type="ORF">FCV50_13745</name>
</gene>
<dbReference type="InterPro" id="IPR051213">
    <property type="entry name" value="START_lipid_transfer"/>
</dbReference>
<dbReference type="SUPFAM" id="SSF55961">
    <property type="entry name" value="Bet v1-like"/>
    <property type="match status" value="1"/>
</dbReference>
<dbReference type="InterPro" id="IPR028347">
    <property type="entry name" value="START_dom_prot"/>
</dbReference>
<proteinExistence type="predicted"/>
<dbReference type="Proteomes" id="UP000307574">
    <property type="component" value="Unassembled WGS sequence"/>
</dbReference>
<evidence type="ECO:0000259" key="1">
    <source>
        <dbReference type="PROSITE" id="PS50848"/>
    </source>
</evidence>
<dbReference type="InterPro" id="IPR002913">
    <property type="entry name" value="START_lipid-bd_dom"/>
</dbReference>
<dbReference type="CDD" id="cd08876">
    <property type="entry name" value="START_1"/>
    <property type="match status" value="1"/>
</dbReference>
<protein>
    <recommendedName>
        <fullName evidence="1">START domain-containing protein</fullName>
    </recommendedName>
</protein>
<dbReference type="PANTHER" id="PTHR19308:SF14">
    <property type="entry name" value="START DOMAIN-CONTAINING PROTEIN"/>
    <property type="match status" value="1"/>
</dbReference>
<evidence type="ECO:0000313" key="2">
    <source>
        <dbReference type="EMBL" id="TKF30523.1"/>
    </source>
</evidence>
<feature type="domain" description="START" evidence="1">
    <location>
        <begin position="29"/>
        <end position="206"/>
    </location>
</feature>
<dbReference type="AlphaFoldDB" id="A0A4U1Z7Y4"/>
<reference evidence="2 3" key="1">
    <citation type="submission" date="2019-04" db="EMBL/GenBank/DDBJ databases">
        <title>A reverse ecology approach based on a biological definition of microbial populations.</title>
        <authorList>
            <person name="Arevalo P."/>
            <person name="Vaninsberghe D."/>
            <person name="Elsherbini J."/>
            <person name="Gore J."/>
            <person name="Polz M."/>
        </authorList>
    </citation>
    <scope>NUCLEOTIDE SEQUENCE [LARGE SCALE GENOMIC DNA]</scope>
    <source>
        <strain evidence="2 3">10N.261.46.F4</strain>
    </source>
</reference>
<sequence length="217" mass="24720">MKPLHRLTIFITCILLFSPIVFATTELPWIFVKSEDGIIIHKRPHTAGLVEIQAQMQTPTTYSGFLLLLEDSENVPNWIDNVSDSRVLMQISDAENIVYTQFKAPWPAQDRDMVTYSKYRVEDGQFVLSIKDASNYLAKEAGYIRMYDIDALWTLQPLTNGNTYITYTAYANAGGILPNWLMNKLSISSALSTFKGLKEQLPKYQGQQHPNLPNEPR</sequence>
<dbReference type="EMBL" id="SYUV01000045">
    <property type="protein sequence ID" value="TKF30523.1"/>
    <property type="molecule type" value="Genomic_DNA"/>
</dbReference>
<dbReference type="PANTHER" id="PTHR19308">
    <property type="entry name" value="PHOSPHATIDYLCHOLINE TRANSFER PROTEIN"/>
    <property type="match status" value="1"/>
</dbReference>
<dbReference type="GO" id="GO:0005737">
    <property type="term" value="C:cytoplasm"/>
    <property type="evidence" value="ECO:0007669"/>
    <property type="project" value="UniProtKB-ARBA"/>
</dbReference>
<dbReference type="InterPro" id="IPR023393">
    <property type="entry name" value="START-like_dom_sf"/>
</dbReference>
<organism evidence="2 3">
    <name type="scientific">Vibrio kanaloae</name>
    <dbReference type="NCBI Taxonomy" id="170673"/>
    <lineage>
        <taxon>Bacteria</taxon>
        <taxon>Pseudomonadati</taxon>
        <taxon>Pseudomonadota</taxon>
        <taxon>Gammaproteobacteria</taxon>
        <taxon>Vibrionales</taxon>
        <taxon>Vibrionaceae</taxon>
        <taxon>Vibrio</taxon>
    </lineage>
</organism>
<dbReference type="Gene3D" id="3.30.530.20">
    <property type="match status" value="1"/>
</dbReference>
<evidence type="ECO:0000313" key="3">
    <source>
        <dbReference type="Proteomes" id="UP000307574"/>
    </source>
</evidence>
<dbReference type="Pfam" id="PF01852">
    <property type="entry name" value="START"/>
    <property type="match status" value="1"/>
</dbReference>
<comment type="caution">
    <text evidence="2">The sequence shown here is derived from an EMBL/GenBank/DDBJ whole genome shotgun (WGS) entry which is preliminary data.</text>
</comment>
<dbReference type="PROSITE" id="PS50848">
    <property type="entry name" value="START"/>
    <property type="match status" value="1"/>
</dbReference>
<accession>A0A4U1Z7Y4</accession>
<dbReference type="RefSeq" id="WP_136980614.1">
    <property type="nucleotide sequence ID" value="NZ_SYUV01000045.1"/>
</dbReference>
<dbReference type="GO" id="GO:0008289">
    <property type="term" value="F:lipid binding"/>
    <property type="evidence" value="ECO:0007669"/>
    <property type="project" value="InterPro"/>
</dbReference>